<accession>A0A9P6H5B9</accession>
<protein>
    <submittedName>
        <fullName evidence="1">Uncharacterized protein</fullName>
    </submittedName>
</protein>
<evidence type="ECO:0000313" key="1">
    <source>
        <dbReference type="EMBL" id="KAF9778353.1"/>
    </source>
</evidence>
<sequence length="288" mass="32294">MITLHQILSMLRSNPSLQEVTLAGNSIPDDDDGSSFRVPLAHLRKLDLAGRPQGVFTLLHQLDCPRNMDDLTVRLSDVTAGDVPEIIGPNVRDYVQRRRSLESGLGLGFSLSFYGTLIVFVGGPGRAGFSPSAPEWMDTYVTITVVRLGRGLLARGFVFDLIAYLPREDITHVRIHKELILAADLSAKLPYLRAIHFKNTRSDFIFRDFDRDEMFLHLQHLRITSGWQFKTGGSDWGPFTTFLDHLMSSGHRLDKLELDGSYHIDPSVEEKIRGMVGELTMTMTPVDG</sequence>
<reference evidence="1" key="1">
    <citation type="journal article" date="2020" name="Nat. Commun.">
        <title>Large-scale genome sequencing of mycorrhizal fungi provides insights into the early evolution of symbiotic traits.</title>
        <authorList>
            <person name="Miyauchi S."/>
            <person name="Kiss E."/>
            <person name="Kuo A."/>
            <person name="Drula E."/>
            <person name="Kohler A."/>
            <person name="Sanchez-Garcia M."/>
            <person name="Morin E."/>
            <person name="Andreopoulos B."/>
            <person name="Barry K.W."/>
            <person name="Bonito G."/>
            <person name="Buee M."/>
            <person name="Carver A."/>
            <person name="Chen C."/>
            <person name="Cichocki N."/>
            <person name="Clum A."/>
            <person name="Culley D."/>
            <person name="Crous P.W."/>
            <person name="Fauchery L."/>
            <person name="Girlanda M."/>
            <person name="Hayes R.D."/>
            <person name="Keri Z."/>
            <person name="LaButti K."/>
            <person name="Lipzen A."/>
            <person name="Lombard V."/>
            <person name="Magnuson J."/>
            <person name="Maillard F."/>
            <person name="Murat C."/>
            <person name="Nolan M."/>
            <person name="Ohm R.A."/>
            <person name="Pangilinan J."/>
            <person name="Pereira M.F."/>
            <person name="Perotto S."/>
            <person name="Peter M."/>
            <person name="Pfister S."/>
            <person name="Riley R."/>
            <person name="Sitrit Y."/>
            <person name="Stielow J.B."/>
            <person name="Szollosi G."/>
            <person name="Zifcakova L."/>
            <person name="Stursova M."/>
            <person name="Spatafora J.W."/>
            <person name="Tedersoo L."/>
            <person name="Vaario L.M."/>
            <person name="Yamada A."/>
            <person name="Yan M."/>
            <person name="Wang P."/>
            <person name="Xu J."/>
            <person name="Bruns T."/>
            <person name="Baldrian P."/>
            <person name="Vilgalys R."/>
            <person name="Dunand C."/>
            <person name="Henrissat B."/>
            <person name="Grigoriev I.V."/>
            <person name="Hibbett D."/>
            <person name="Nagy L.G."/>
            <person name="Martin F.M."/>
        </authorList>
    </citation>
    <scope>NUCLEOTIDE SEQUENCE</scope>
    <source>
        <strain evidence="1">UH-Tt-Lm1</strain>
    </source>
</reference>
<organism evidence="1 2">
    <name type="scientific">Thelephora terrestris</name>
    <dbReference type="NCBI Taxonomy" id="56493"/>
    <lineage>
        <taxon>Eukaryota</taxon>
        <taxon>Fungi</taxon>
        <taxon>Dikarya</taxon>
        <taxon>Basidiomycota</taxon>
        <taxon>Agaricomycotina</taxon>
        <taxon>Agaricomycetes</taxon>
        <taxon>Thelephorales</taxon>
        <taxon>Thelephoraceae</taxon>
        <taxon>Thelephora</taxon>
    </lineage>
</organism>
<name>A0A9P6H5B9_9AGAM</name>
<dbReference type="Proteomes" id="UP000736335">
    <property type="component" value="Unassembled WGS sequence"/>
</dbReference>
<dbReference type="SUPFAM" id="SSF52047">
    <property type="entry name" value="RNI-like"/>
    <property type="match status" value="1"/>
</dbReference>
<proteinExistence type="predicted"/>
<keyword evidence="2" id="KW-1185">Reference proteome</keyword>
<evidence type="ECO:0000313" key="2">
    <source>
        <dbReference type="Proteomes" id="UP000736335"/>
    </source>
</evidence>
<gene>
    <name evidence="1" type="ORF">BJ322DRAFT_1092779</name>
</gene>
<dbReference type="EMBL" id="WIUZ02000023">
    <property type="protein sequence ID" value="KAF9778353.1"/>
    <property type="molecule type" value="Genomic_DNA"/>
</dbReference>
<reference evidence="1" key="2">
    <citation type="submission" date="2020-11" db="EMBL/GenBank/DDBJ databases">
        <authorList>
            <consortium name="DOE Joint Genome Institute"/>
            <person name="Kuo A."/>
            <person name="Miyauchi S."/>
            <person name="Kiss E."/>
            <person name="Drula E."/>
            <person name="Kohler A."/>
            <person name="Sanchez-Garcia M."/>
            <person name="Andreopoulos B."/>
            <person name="Barry K.W."/>
            <person name="Bonito G."/>
            <person name="Buee M."/>
            <person name="Carver A."/>
            <person name="Chen C."/>
            <person name="Cichocki N."/>
            <person name="Clum A."/>
            <person name="Culley D."/>
            <person name="Crous P.W."/>
            <person name="Fauchery L."/>
            <person name="Girlanda M."/>
            <person name="Hayes R."/>
            <person name="Keri Z."/>
            <person name="Labutti K."/>
            <person name="Lipzen A."/>
            <person name="Lombard V."/>
            <person name="Magnuson J."/>
            <person name="Maillard F."/>
            <person name="Morin E."/>
            <person name="Murat C."/>
            <person name="Nolan M."/>
            <person name="Ohm R."/>
            <person name="Pangilinan J."/>
            <person name="Pereira M."/>
            <person name="Perotto S."/>
            <person name="Peter M."/>
            <person name="Riley R."/>
            <person name="Sitrit Y."/>
            <person name="Stielow B."/>
            <person name="Szollosi G."/>
            <person name="Zifcakova L."/>
            <person name="Stursova M."/>
            <person name="Spatafora J.W."/>
            <person name="Tedersoo L."/>
            <person name="Vaario L.-M."/>
            <person name="Yamada A."/>
            <person name="Yan M."/>
            <person name="Wang P."/>
            <person name="Xu J."/>
            <person name="Bruns T."/>
            <person name="Baldrian P."/>
            <person name="Vilgalys R."/>
            <person name="Henrissat B."/>
            <person name="Grigoriev I.V."/>
            <person name="Hibbett D."/>
            <person name="Nagy L.G."/>
            <person name="Martin F.M."/>
        </authorList>
    </citation>
    <scope>NUCLEOTIDE SEQUENCE</scope>
    <source>
        <strain evidence="1">UH-Tt-Lm1</strain>
    </source>
</reference>
<comment type="caution">
    <text evidence="1">The sequence shown here is derived from an EMBL/GenBank/DDBJ whole genome shotgun (WGS) entry which is preliminary data.</text>
</comment>
<dbReference type="AlphaFoldDB" id="A0A9P6H5B9"/>